<dbReference type="SUPFAM" id="SSF51445">
    <property type="entry name" value="(Trans)glycosidases"/>
    <property type="match status" value="1"/>
</dbReference>
<gene>
    <name evidence="4" type="ORF">VLY81_04280</name>
</gene>
<evidence type="ECO:0000256" key="2">
    <source>
        <dbReference type="ARBA" id="ARBA00023295"/>
    </source>
</evidence>
<dbReference type="InterPro" id="IPR045857">
    <property type="entry name" value="O16G_dom_2"/>
</dbReference>
<evidence type="ECO:0000256" key="1">
    <source>
        <dbReference type="ARBA" id="ARBA00022801"/>
    </source>
</evidence>
<evidence type="ECO:0000259" key="3">
    <source>
        <dbReference type="SMART" id="SM00642"/>
    </source>
</evidence>
<dbReference type="InterPro" id="IPR017853">
    <property type="entry name" value="GH"/>
</dbReference>
<dbReference type="Proteomes" id="UP001333102">
    <property type="component" value="Chromosome"/>
</dbReference>
<dbReference type="Pfam" id="PF00128">
    <property type="entry name" value="Alpha-amylase"/>
    <property type="match status" value="1"/>
</dbReference>
<dbReference type="EMBL" id="CP141614">
    <property type="protein sequence ID" value="WRP15389.1"/>
    <property type="molecule type" value="Genomic_DNA"/>
</dbReference>
<dbReference type="Gene3D" id="3.90.400.10">
    <property type="entry name" value="Oligo-1,6-glucosidase, Domain 2"/>
    <property type="match status" value="1"/>
</dbReference>
<dbReference type="GO" id="GO:0016787">
    <property type="term" value="F:hydrolase activity"/>
    <property type="evidence" value="ECO:0007669"/>
    <property type="project" value="UniProtKB-KW"/>
</dbReference>
<feature type="domain" description="Glycosyl hydrolase family 13 catalytic" evidence="3">
    <location>
        <begin position="155"/>
        <end position="510"/>
    </location>
</feature>
<name>A0ABZ1BRS1_9FIRM</name>
<organism evidence="4 5">
    <name type="scientific">Geochorda subterranea</name>
    <dbReference type="NCBI Taxonomy" id="3109564"/>
    <lineage>
        <taxon>Bacteria</taxon>
        <taxon>Bacillati</taxon>
        <taxon>Bacillota</taxon>
        <taxon>Limnochordia</taxon>
        <taxon>Limnochordales</taxon>
        <taxon>Geochordaceae</taxon>
        <taxon>Geochorda</taxon>
    </lineage>
</organism>
<dbReference type="SMART" id="SM00642">
    <property type="entry name" value="Aamy"/>
    <property type="match status" value="1"/>
</dbReference>
<evidence type="ECO:0000313" key="5">
    <source>
        <dbReference type="Proteomes" id="UP001333102"/>
    </source>
</evidence>
<evidence type="ECO:0000313" key="4">
    <source>
        <dbReference type="EMBL" id="WRP15389.1"/>
    </source>
</evidence>
<dbReference type="InterPro" id="IPR006047">
    <property type="entry name" value="GH13_cat_dom"/>
</dbReference>
<accession>A0ABZ1BRS1</accession>
<protein>
    <submittedName>
        <fullName evidence="4">Glycoside hydrolase family 13 protein</fullName>
    </submittedName>
</protein>
<dbReference type="CDD" id="cd11338">
    <property type="entry name" value="AmyAc_CMD"/>
    <property type="match status" value="1"/>
</dbReference>
<proteinExistence type="predicted"/>
<keyword evidence="1 4" id="KW-0378">Hydrolase</keyword>
<keyword evidence="5" id="KW-1185">Reference proteome</keyword>
<reference evidence="5" key="1">
    <citation type="submission" date="2023-12" db="EMBL/GenBank/DDBJ databases">
        <title>Novel isolates from deep terrestrial aquifers shed light on the physiology and ecology of the class Limnochordia.</title>
        <authorList>
            <person name="Karnachuk O.V."/>
            <person name="Lukina A.P."/>
            <person name="Avakyan M.R."/>
            <person name="Kadnikov V."/>
            <person name="Begmatov S."/>
            <person name="Beletsky A.V."/>
            <person name="Mardanov A.V."/>
            <person name="Ravin N.V."/>
        </authorList>
    </citation>
    <scope>NUCLEOTIDE SEQUENCE [LARGE SCALE GENOMIC DNA]</scope>
    <source>
        <strain evidence="5">LN</strain>
    </source>
</reference>
<dbReference type="PANTHER" id="PTHR10357">
    <property type="entry name" value="ALPHA-AMYLASE FAMILY MEMBER"/>
    <property type="match status" value="1"/>
</dbReference>
<keyword evidence="2" id="KW-0326">Glycosidase</keyword>
<sequence length="616" mass="70070">MAIVRVDSVERLATLLSAGRVHHVPGADGALTRWGRGRRLYVRLAWSGDRPPRRVWLAWDDGALRRRPAVMVAGGRGRWEYLACIEPARGTVAYQAEAELDGPDGSRVGPAVFYGPDAADGPSVSRSAAGWWRVDVDALPPFDVPGWTRGAVLYQIFPDRFYDADPANDPPGTEPWGGEPTFYNFFGGDLEGIRRRLDYLQALGVGAIYLNPIHQAPSNHRYDASDYLRVDPALGGWDDFRRLVEAAHRRRIRVILDAVFNHTGETFWAFRDVVRRGPESPYYGWYHVHEWPIRRDPPSYECWWGLPHLPKLDTTHPEVRSYLFSVTRAWMEAGIDGWRLDVPNELEPGFWEEWRRLVKSLNADAYIVGEIWHDADEWLRGDRFDAVMNYPLRDALVDFFVHRRIEAAALRDRVEGQLRRYPPPAVHNLMNLLGSHDTERIATVAGGDRRAVEAMMLVTMTWPGVATIYYGDEVGLTGGKDPECRRCFPWDERQQDLQRWRWVRRLAHLRRALPALAAGEPVAVGCTSDDVLAFGRLDAWQTGQAAVVVAGRNESPLRLELDIGDPLADVARRDPRWPGTWVDLLGWRTVTGDRRLVVELAPWGRVILVPRWTLGR</sequence>
<dbReference type="RefSeq" id="WP_324669792.1">
    <property type="nucleotide sequence ID" value="NZ_CP141614.1"/>
</dbReference>
<dbReference type="PANTHER" id="PTHR10357:SF210">
    <property type="entry name" value="MALTODEXTRIN GLUCOSIDASE"/>
    <property type="match status" value="1"/>
</dbReference>
<dbReference type="Gene3D" id="3.20.20.80">
    <property type="entry name" value="Glycosidases"/>
    <property type="match status" value="1"/>
</dbReference>